<dbReference type="Proteomes" id="UP000245764">
    <property type="component" value="Chromosome 3"/>
</dbReference>
<comment type="similarity">
    <text evidence="8">Belongs to the DyP-type peroxidase family.</text>
</comment>
<keyword evidence="2" id="KW-0575">Peroxidase</keyword>
<organism evidence="12 13">
    <name type="scientific">Zymoseptoria tritici ST99CH_1E4</name>
    <dbReference type="NCBI Taxonomy" id="1276532"/>
    <lineage>
        <taxon>Eukaryota</taxon>
        <taxon>Fungi</taxon>
        <taxon>Dikarya</taxon>
        <taxon>Ascomycota</taxon>
        <taxon>Pezizomycotina</taxon>
        <taxon>Dothideomycetes</taxon>
        <taxon>Dothideomycetidae</taxon>
        <taxon>Mycosphaerellales</taxon>
        <taxon>Mycosphaerellaceae</taxon>
        <taxon>Zymoseptoria</taxon>
    </lineage>
</organism>
<evidence type="ECO:0000256" key="4">
    <source>
        <dbReference type="ARBA" id="ARBA00022723"/>
    </source>
</evidence>
<dbReference type="PANTHER" id="PTHR30521:SF4">
    <property type="entry name" value="DEFERROCHELATASE"/>
    <property type="match status" value="1"/>
</dbReference>
<evidence type="ECO:0000256" key="8">
    <source>
        <dbReference type="ARBA" id="ARBA00025737"/>
    </source>
</evidence>
<feature type="region of interest" description="Disordered" evidence="9">
    <location>
        <begin position="471"/>
        <end position="546"/>
    </location>
</feature>
<dbReference type="AlphaFoldDB" id="A0A2H1G3I0"/>
<dbReference type="EMBL" id="LT854255">
    <property type="protein sequence ID" value="SMR48103.1"/>
    <property type="molecule type" value="Genomic_DNA"/>
</dbReference>
<dbReference type="GO" id="GO:0004601">
    <property type="term" value="F:peroxidase activity"/>
    <property type="evidence" value="ECO:0007669"/>
    <property type="project" value="UniProtKB-KW"/>
</dbReference>
<feature type="compositionally biased region" description="Polar residues" evidence="9">
    <location>
        <begin position="495"/>
        <end position="509"/>
    </location>
</feature>
<dbReference type="InterPro" id="IPR048328">
    <property type="entry name" value="Dyp_perox_C"/>
</dbReference>
<evidence type="ECO:0000256" key="9">
    <source>
        <dbReference type="SAM" id="MobiDB-lite"/>
    </source>
</evidence>
<dbReference type="SUPFAM" id="SSF54909">
    <property type="entry name" value="Dimeric alpha+beta barrel"/>
    <property type="match status" value="1"/>
</dbReference>
<gene>
    <name evidence="12" type="ORF">ZT1E4_G3492</name>
</gene>
<feature type="domain" description="Dyp-type peroxidase C-terminal" evidence="10">
    <location>
        <begin position="243"/>
        <end position="411"/>
    </location>
</feature>
<keyword evidence="3" id="KW-0349">Heme</keyword>
<evidence type="ECO:0000313" key="12">
    <source>
        <dbReference type="EMBL" id="SMR48103.1"/>
    </source>
</evidence>
<feature type="domain" description="DyP dimeric alpha+beta barrel" evidence="11">
    <location>
        <begin position="10"/>
        <end position="185"/>
    </location>
</feature>
<dbReference type="InterPro" id="IPR006314">
    <property type="entry name" value="Dyp_peroxidase"/>
</dbReference>
<evidence type="ECO:0000256" key="6">
    <source>
        <dbReference type="ARBA" id="ARBA00023002"/>
    </source>
</evidence>
<name>A0A2H1G3I0_ZYMTR</name>
<comment type="cofactor">
    <cofactor evidence="1">
        <name>heme b</name>
        <dbReference type="ChEBI" id="CHEBI:60344"/>
    </cofactor>
</comment>
<feature type="compositionally biased region" description="Polar residues" evidence="9">
    <location>
        <begin position="471"/>
        <end position="486"/>
    </location>
</feature>
<dbReference type="GO" id="GO:0020037">
    <property type="term" value="F:heme binding"/>
    <property type="evidence" value="ECO:0007669"/>
    <property type="project" value="InterPro"/>
</dbReference>
<keyword evidence="4" id="KW-0479">Metal-binding</keyword>
<evidence type="ECO:0000256" key="1">
    <source>
        <dbReference type="ARBA" id="ARBA00001970"/>
    </source>
</evidence>
<dbReference type="Pfam" id="PF20628">
    <property type="entry name" value="Dyp_perox_C"/>
    <property type="match status" value="1"/>
</dbReference>
<evidence type="ECO:0000256" key="5">
    <source>
        <dbReference type="ARBA" id="ARBA00022729"/>
    </source>
</evidence>
<evidence type="ECO:0008006" key="14">
    <source>
        <dbReference type="Google" id="ProtNLM"/>
    </source>
</evidence>
<keyword evidence="6" id="KW-0560">Oxidoreductase</keyword>
<evidence type="ECO:0000259" key="11">
    <source>
        <dbReference type="Pfam" id="PF21105"/>
    </source>
</evidence>
<dbReference type="GO" id="GO:0046872">
    <property type="term" value="F:metal ion binding"/>
    <property type="evidence" value="ECO:0007669"/>
    <property type="project" value="UniProtKB-KW"/>
</dbReference>
<dbReference type="PROSITE" id="PS51404">
    <property type="entry name" value="DYP_PEROXIDASE"/>
    <property type="match status" value="1"/>
</dbReference>
<protein>
    <recommendedName>
        <fullName evidence="14">Dyp-type peroxidase</fullName>
    </recommendedName>
</protein>
<keyword evidence="5" id="KW-0732">Signal</keyword>
<dbReference type="InterPro" id="IPR011008">
    <property type="entry name" value="Dimeric_a/b-barrel"/>
</dbReference>
<evidence type="ECO:0000256" key="3">
    <source>
        <dbReference type="ARBA" id="ARBA00022617"/>
    </source>
</evidence>
<keyword evidence="7" id="KW-0408">Iron</keyword>
<dbReference type="Pfam" id="PF21105">
    <property type="entry name" value="DyP_N"/>
    <property type="match status" value="1"/>
</dbReference>
<reference evidence="13" key="1">
    <citation type="submission" date="2017-05" db="EMBL/GenBank/DDBJ databases">
        <authorList>
            <person name="Song R."/>
            <person name="Chenine A.L."/>
            <person name="Ruprecht R.M."/>
        </authorList>
    </citation>
    <scope>NUCLEOTIDE SEQUENCE [LARGE SCALE GENOMIC DNA]</scope>
</reference>
<dbReference type="PANTHER" id="PTHR30521">
    <property type="entry name" value="DEFERROCHELATASE/PEROXIDASE"/>
    <property type="match status" value="1"/>
</dbReference>
<proteinExistence type="inferred from homology"/>
<dbReference type="InterPro" id="IPR049509">
    <property type="entry name" value="DyP_N"/>
</dbReference>
<evidence type="ECO:0000256" key="2">
    <source>
        <dbReference type="ARBA" id="ARBA00022559"/>
    </source>
</evidence>
<dbReference type="NCBIfam" id="TIGR01413">
    <property type="entry name" value="Dyp_perox_fam"/>
    <property type="match status" value="1"/>
</dbReference>
<evidence type="ECO:0000256" key="7">
    <source>
        <dbReference type="ARBA" id="ARBA00023004"/>
    </source>
</evidence>
<evidence type="ECO:0000259" key="10">
    <source>
        <dbReference type="Pfam" id="PF20628"/>
    </source>
</evidence>
<accession>A0A2H1G3I0</accession>
<sequence length="546" mass="59621">MTSSLQDLTNVQGDILLNGLPKEVETFWFFDIVDATKFCKNLRVVANREISSTQDVREKRGEIKAFKQQGKAAGGLQVPTVGANISFSAKGLKKISPGVGLNLTTNDQDFEAGMRATAVDKLADPKSPMGSDPIWDPQWHGHEIHGVLLVAGNTPALVKEKLDRIIKLFDGSIKLAFKLDGQVRPGEQKGHEHFGYKDGVSQPAISNIPNLTQDEAFVPPGQDTIDQGVILCGRPGDTQASTRQPWMVDGSFLAFRKLKQNVQDWDKFLVDSSNILGTFSDQLGARLIGRWKSGCPVNLQAEFDDKNIGNDPLRNNAFNFDPTGLNTASTFPHTEGSRLLCPIGAHIRKTNPRTDQPPLGRPSVHPHRILRRGIPYGPEISTSPLAERGLLFACYQSSLSAGFTFLQQFWANNTSFRFEAAAINKAVPFFKKLFVTFCLLSCSDFTTTTTTAFDFPTLSKNDQAISNSKHTLQQTTTMSAPNQGRQSPEPERQSDSQTGTQASQPNDQNAGPGGAKPAEQSKETLEKLGSNPGGPLDEEAKKKTAK</sequence>
<evidence type="ECO:0000313" key="13">
    <source>
        <dbReference type="Proteomes" id="UP000245764"/>
    </source>
</evidence>
<dbReference type="GO" id="GO:0005829">
    <property type="term" value="C:cytosol"/>
    <property type="evidence" value="ECO:0007669"/>
    <property type="project" value="TreeGrafter"/>
</dbReference>